<feature type="region of interest" description="Disordered" evidence="1">
    <location>
        <begin position="164"/>
        <end position="189"/>
    </location>
</feature>
<proteinExistence type="predicted"/>
<keyword evidence="3" id="KW-1185">Reference proteome</keyword>
<dbReference type="RefSeq" id="XP_014568191.1">
    <property type="nucleotide sequence ID" value="XM_014712705.1"/>
</dbReference>
<dbReference type="EMBL" id="BABT02000046">
    <property type="protein sequence ID" value="GAA94694.1"/>
    <property type="molecule type" value="Genomic_DNA"/>
</dbReference>
<name>G7DVT4_MIXOS</name>
<evidence type="ECO:0000313" key="3">
    <source>
        <dbReference type="Proteomes" id="UP000009131"/>
    </source>
</evidence>
<dbReference type="Proteomes" id="UP000009131">
    <property type="component" value="Unassembled WGS sequence"/>
</dbReference>
<dbReference type="InParanoid" id="G7DVT4"/>
<evidence type="ECO:0000256" key="1">
    <source>
        <dbReference type="SAM" id="MobiDB-lite"/>
    </source>
</evidence>
<gene>
    <name evidence="2" type="primary">Mo01347</name>
    <name evidence="2" type="ORF">E5Q_01347</name>
</gene>
<protein>
    <submittedName>
        <fullName evidence="2">Uncharacterized protein</fullName>
    </submittedName>
</protein>
<accession>G7DVT4</accession>
<dbReference type="HOGENOM" id="CLU_1120389_0_0_1"/>
<dbReference type="AlphaFoldDB" id="G7DVT4"/>
<organism evidence="2 3">
    <name type="scientific">Mixia osmundae (strain CBS 9802 / IAM 14324 / JCM 22182 / KY 12970)</name>
    <dbReference type="NCBI Taxonomy" id="764103"/>
    <lineage>
        <taxon>Eukaryota</taxon>
        <taxon>Fungi</taxon>
        <taxon>Dikarya</taxon>
        <taxon>Basidiomycota</taxon>
        <taxon>Pucciniomycotina</taxon>
        <taxon>Mixiomycetes</taxon>
        <taxon>Mixiales</taxon>
        <taxon>Mixiaceae</taxon>
        <taxon>Mixia</taxon>
    </lineage>
</organism>
<reference evidence="2 3" key="2">
    <citation type="journal article" date="2012" name="Open Biol.">
        <title>Characteristics of nucleosomes and linker DNA regions on the genome of the basidiomycete Mixia osmundae revealed by mono- and dinucleosome mapping.</title>
        <authorList>
            <person name="Nishida H."/>
            <person name="Kondo S."/>
            <person name="Matsumoto T."/>
            <person name="Suzuki Y."/>
            <person name="Yoshikawa H."/>
            <person name="Taylor T.D."/>
            <person name="Sugiyama J."/>
        </authorList>
    </citation>
    <scope>NUCLEOTIDE SEQUENCE [LARGE SCALE GENOMIC DNA]</scope>
    <source>
        <strain evidence="3">CBS 9802 / IAM 14324 / JCM 22182 / KY 12970</strain>
    </source>
</reference>
<sequence>MARRTGHSSRCDCKRSVKNPTRACSHRLPGLTAEPRGLIAYRLWLRSQITTAGSLTAIATACRLVPSSHLHDNCSVNVEPIVASEPIEPMSQAGHRANLSIAYRPVRLSRRQYPQRSGDANLIPRRSESSPGRGCAAFEPIEPMSHMGHRANLSIAYRPVRLSRRQYPQRSGDTNLIPRRSESSPGRGCAAFEPIEPMSQMGHRANLSIAYRPVRPQGDNTRNAAERQISLQGEVSHPQEGDARVGCH</sequence>
<feature type="region of interest" description="Disordered" evidence="1">
    <location>
        <begin position="113"/>
        <end position="133"/>
    </location>
</feature>
<comment type="caution">
    <text evidence="2">The sequence shown here is derived from an EMBL/GenBank/DDBJ whole genome shotgun (WGS) entry which is preliminary data.</text>
</comment>
<reference evidence="2 3" key="1">
    <citation type="journal article" date="2011" name="J. Gen. Appl. Microbiol.">
        <title>Draft genome sequencing of the enigmatic basidiomycete Mixia osmundae.</title>
        <authorList>
            <person name="Nishida H."/>
            <person name="Nagatsuka Y."/>
            <person name="Sugiyama J."/>
        </authorList>
    </citation>
    <scope>NUCLEOTIDE SEQUENCE [LARGE SCALE GENOMIC DNA]</scope>
    <source>
        <strain evidence="3">CBS 9802 / IAM 14324 / JCM 22182 / KY 12970</strain>
    </source>
</reference>
<evidence type="ECO:0000313" key="2">
    <source>
        <dbReference type="EMBL" id="GAA94694.1"/>
    </source>
</evidence>